<evidence type="ECO:0000256" key="5">
    <source>
        <dbReference type="ARBA" id="ARBA00023239"/>
    </source>
</evidence>
<dbReference type="GO" id="GO:0004425">
    <property type="term" value="F:indole-3-glycerol-phosphate synthase activity"/>
    <property type="evidence" value="ECO:0007669"/>
    <property type="project" value="InterPro"/>
</dbReference>
<sequence>MKLSLAYNALTLLAWSASVATAFVSVPPMVDHKSSATMSPPSTHTALFAVSALVRKAKEAELRNYIQENGIDDEIKVYCQTIQEALKSDPSVVKVEEVVGPLQERLTRRKGTLTVIAEFKRKLFDSGYVRPEDFVPELLSSEFREFGAQGIAVLADERMGGCNYDDLAMFAEEQRRSKMEVPGPVPVINSDVIVDEFQIARTKAAGAAAVVLNLDLLGADDLKKMLTASRALELEAIVAVSSKEQAQQAIDMGARMISVVNVPGAEAKTEIVSGLTIPEGATVTKIANILHRADKGLGEVEEAWECRDKGFHCAWVSDALYKAGNSASEHPGAIIKSMSAKSSVRWASPVAKSGRGEGAREYLGDILM</sequence>
<dbReference type="EMBL" id="JAGRRH010000017">
    <property type="protein sequence ID" value="KAG7351714.1"/>
    <property type="molecule type" value="Genomic_DNA"/>
</dbReference>
<keyword evidence="4" id="KW-0057">Aromatic amino acid biosynthesis</keyword>
<evidence type="ECO:0000256" key="1">
    <source>
        <dbReference type="ARBA" id="ARBA00022605"/>
    </source>
</evidence>
<protein>
    <submittedName>
        <fullName evidence="9">Indole-3-glycerol phosphate synthase</fullName>
    </submittedName>
</protein>
<evidence type="ECO:0000256" key="4">
    <source>
        <dbReference type="ARBA" id="ARBA00023141"/>
    </source>
</evidence>
<dbReference type="AlphaFoldDB" id="A0A9K3KYG3"/>
<keyword evidence="7" id="KW-0732">Signal</keyword>
<proteinExistence type="predicted"/>
<feature type="chain" id="PRO_5039908832" evidence="7">
    <location>
        <begin position="22"/>
        <end position="368"/>
    </location>
</feature>
<dbReference type="GO" id="GO:0000162">
    <property type="term" value="P:L-tryptophan biosynthetic process"/>
    <property type="evidence" value="ECO:0007669"/>
    <property type="project" value="UniProtKB-KW"/>
</dbReference>
<dbReference type="InterPro" id="IPR045186">
    <property type="entry name" value="Indole-3-glycerol_P_synth"/>
</dbReference>
<dbReference type="Pfam" id="PF00218">
    <property type="entry name" value="IGPS"/>
    <property type="match status" value="1"/>
</dbReference>
<evidence type="ECO:0000256" key="3">
    <source>
        <dbReference type="ARBA" id="ARBA00022822"/>
    </source>
</evidence>
<evidence type="ECO:0000313" key="10">
    <source>
        <dbReference type="Proteomes" id="UP000693970"/>
    </source>
</evidence>
<accession>A0A9K3KYG3</accession>
<evidence type="ECO:0000313" key="9">
    <source>
        <dbReference type="EMBL" id="KAG7351714.1"/>
    </source>
</evidence>
<evidence type="ECO:0000256" key="7">
    <source>
        <dbReference type="SAM" id="SignalP"/>
    </source>
</evidence>
<dbReference type="OrthoDB" id="524799at2759"/>
<dbReference type="GO" id="GO:0004640">
    <property type="term" value="F:phosphoribosylanthranilate isomerase activity"/>
    <property type="evidence" value="ECO:0007669"/>
    <property type="project" value="TreeGrafter"/>
</dbReference>
<comment type="pathway">
    <text evidence="6">Amino-acid biosynthesis.</text>
</comment>
<dbReference type="Proteomes" id="UP000693970">
    <property type="component" value="Unassembled WGS sequence"/>
</dbReference>
<dbReference type="InterPro" id="IPR013798">
    <property type="entry name" value="Indole-3-glycerol_P_synth_dom"/>
</dbReference>
<keyword evidence="2" id="KW-0210">Decarboxylase</keyword>
<evidence type="ECO:0000256" key="2">
    <source>
        <dbReference type="ARBA" id="ARBA00022793"/>
    </source>
</evidence>
<keyword evidence="10" id="KW-1185">Reference proteome</keyword>
<reference evidence="9" key="1">
    <citation type="journal article" date="2021" name="Sci. Rep.">
        <title>Diploid genomic architecture of Nitzschia inconspicua, an elite biomass production diatom.</title>
        <authorList>
            <person name="Oliver A."/>
            <person name="Podell S."/>
            <person name="Pinowska A."/>
            <person name="Traller J.C."/>
            <person name="Smith S.R."/>
            <person name="McClure R."/>
            <person name="Beliaev A."/>
            <person name="Bohutskyi P."/>
            <person name="Hill E.A."/>
            <person name="Rabines A."/>
            <person name="Zheng H."/>
            <person name="Allen L.Z."/>
            <person name="Kuo A."/>
            <person name="Grigoriev I.V."/>
            <person name="Allen A.E."/>
            <person name="Hazlebeck D."/>
            <person name="Allen E.E."/>
        </authorList>
    </citation>
    <scope>NUCLEOTIDE SEQUENCE</scope>
    <source>
        <strain evidence="9">Hildebrandi</strain>
    </source>
</reference>
<reference evidence="9" key="2">
    <citation type="submission" date="2021-04" db="EMBL/GenBank/DDBJ databases">
        <authorList>
            <person name="Podell S."/>
        </authorList>
    </citation>
    <scope>NUCLEOTIDE SEQUENCE</scope>
    <source>
        <strain evidence="9">Hildebrandi</strain>
    </source>
</reference>
<comment type="caution">
    <text evidence="9">The sequence shown here is derived from an EMBL/GenBank/DDBJ whole genome shotgun (WGS) entry which is preliminary data.</text>
</comment>
<gene>
    <name evidence="9" type="ORF">IV203_007762</name>
</gene>
<evidence type="ECO:0000256" key="6">
    <source>
        <dbReference type="ARBA" id="ARBA00029440"/>
    </source>
</evidence>
<feature type="domain" description="Indole-3-glycerol phosphate synthase" evidence="8">
    <location>
        <begin position="94"/>
        <end position="261"/>
    </location>
</feature>
<keyword evidence="5" id="KW-0456">Lyase</keyword>
<keyword evidence="3" id="KW-0822">Tryptophan biosynthesis</keyword>
<organism evidence="9 10">
    <name type="scientific">Nitzschia inconspicua</name>
    <dbReference type="NCBI Taxonomy" id="303405"/>
    <lineage>
        <taxon>Eukaryota</taxon>
        <taxon>Sar</taxon>
        <taxon>Stramenopiles</taxon>
        <taxon>Ochrophyta</taxon>
        <taxon>Bacillariophyta</taxon>
        <taxon>Bacillariophyceae</taxon>
        <taxon>Bacillariophycidae</taxon>
        <taxon>Bacillariales</taxon>
        <taxon>Bacillariaceae</taxon>
        <taxon>Nitzschia</taxon>
    </lineage>
</organism>
<feature type="signal peptide" evidence="7">
    <location>
        <begin position="1"/>
        <end position="21"/>
    </location>
</feature>
<evidence type="ECO:0000259" key="8">
    <source>
        <dbReference type="Pfam" id="PF00218"/>
    </source>
</evidence>
<name>A0A9K3KYG3_9STRA</name>
<dbReference type="PANTHER" id="PTHR22854">
    <property type="entry name" value="TRYPTOPHAN BIOSYNTHESIS PROTEIN"/>
    <property type="match status" value="1"/>
</dbReference>
<keyword evidence="1" id="KW-0028">Amino-acid biosynthesis</keyword>
<dbReference type="PANTHER" id="PTHR22854:SF2">
    <property type="entry name" value="INDOLE-3-GLYCEROL-PHOSPHATE SYNTHASE"/>
    <property type="match status" value="1"/>
</dbReference>